<dbReference type="RefSeq" id="WP_139107173.1">
    <property type="nucleotide sequence ID" value="NZ_VDFR01000206.1"/>
</dbReference>
<proteinExistence type="predicted"/>
<dbReference type="EMBL" id="VDFR01000206">
    <property type="protein sequence ID" value="TNC31284.1"/>
    <property type="molecule type" value="Genomic_DNA"/>
</dbReference>
<evidence type="ECO:0000313" key="2">
    <source>
        <dbReference type="Proteomes" id="UP000306740"/>
    </source>
</evidence>
<gene>
    <name evidence="1" type="ORF">FHE65_31925</name>
</gene>
<organism evidence="1 2">
    <name type="scientific">Mumia zhuanghuii</name>
    <dbReference type="NCBI Taxonomy" id="2585211"/>
    <lineage>
        <taxon>Bacteria</taxon>
        <taxon>Bacillati</taxon>
        <taxon>Actinomycetota</taxon>
        <taxon>Actinomycetes</taxon>
        <taxon>Propionibacteriales</taxon>
        <taxon>Nocardioidaceae</taxon>
        <taxon>Mumia</taxon>
    </lineage>
</organism>
<reference evidence="1 2" key="1">
    <citation type="submission" date="2019-05" db="EMBL/GenBank/DDBJ databases">
        <title>Mumia sp. nov., isolated from the intestinal contents of plateau pika (Ochotona curzoniae) in the Qinghai-Tibet plateau of China.</title>
        <authorList>
            <person name="Tian Z."/>
        </authorList>
    </citation>
    <scope>NUCLEOTIDE SEQUENCE [LARGE SCALE GENOMIC DNA]</scope>
    <source>
        <strain evidence="2">527</strain>
    </source>
</reference>
<evidence type="ECO:0000313" key="1">
    <source>
        <dbReference type="EMBL" id="TNC31284.1"/>
    </source>
</evidence>
<comment type="caution">
    <text evidence="1">The sequence shown here is derived from an EMBL/GenBank/DDBJ whole genome shotgun (WGS) entry which is preliminary data.</text>
</comment>
<sequence length="65" mass="7770">MEARPRLQEGPRLLHTLARLEHEFQFLGQGLLMRADASLVHDKCMDVERRSALTCLREELRPWWR</sequence>
<dbReference type="Proteomes" id="UP000306740">
    <property type="component" value="Unassembled WGS sequence"/>
</dbReference>
<name>A0A5C4MC22_9ACTN</name>
<accession>A0A5C4MC22</accession>
<protein>
    <submittedName>
        <fullName evidence="1">Uncharacterized protein</fullName>
    </submittedName>
</protein>
<dbReference type="AlphaFoldDB" id="A0A5C4MC22"/>